<evidence type="ECO:0000313" key="4">
    <source>
        <dbReference type="Proteomes" id="UP000886803"/>
    </source>
</evidence>
<accession>A0A9D2M7U5</accession>
<dbReference type="Gene3D" id="3.40.190.10">
    <property type="entry name" value="Periplasmic binding protein-like II"/>
    <property type="match status" value="2"/>
</dbReference>
<dbReference type="InterPro" id="IPR050490">
    <property type="entry name" value="Bact_solute-bd_prot1"/>
</dbReference>
<gene>
    <name evidence="3" type="ORF">H9945_09340</name>
</gene>
<dbReference type="Proteomes" id="UP000886803">
    <property type="component" value="Unassembled WGS sequence"/>
</dbReference>
<dbReference type="PROSITE" id="PS51257">
    <property type="entry name" value="PROKAR_LIPOPROTEIN"/>
    <property type="match status" value="1"/>
</dbReference>
<evidence type="ECO:0000313" key="3">
    <source>
        <dbReference type="EMBL" id="HJB42687.1"/>
    </source>
</evidence>
<dbReference type="AlphaFoldDB" id="A0A9D2M7U5"/>
<protein>
    <submittedName>
        <fullName evidence="3">Extracellular solute-binding protein</fullName>
    </submittedName>
</protein>
<evidence type="ECO:0000256" key="1">
    <source>
        <dbReference type="ARBA" id="ARBA00022729"/>
    </source>
</evidence>
<feature type="signal peptide" evidence="2">
    <location>
        <begin position="1"/>
        <end position="22"/>
    </location>
</feature>
<organism evidence="3 4">
    <name type="scientific">Candidatus Gemmiger avicola</name>
    <dbReference type="NCBI Taxonomy" id="2838605"/>
    <lineage>
        <taxon>Bacteria</taxon>
        <taxon>Bacillati</taxon>
        <taxon>Bacillota</taxon>
        <taxon>Clostridia</taxon>
        <taxon>Eubacteriales</taxon>
        <taxon>Gemmiger</taxon>
    </lineage>
</organism>
<dbReference type="PANTHER" id="PTHR43649">
    <property type="entry name" value="ARABINOSE-BINDING PROTEIN-RELATED"/>
    <property type="match status" value="1"/>
</dbReference>
<proteinExistence type="predicted"/>
<reference evidence="3" key="2">
    <citation type="submission" date="2021-04" db="EMBL/GenBank/DDBJ databases">
        <authorList>
            <person name="Gilroy R."/>
        </authorList>
    </citation>
    <scope>NUCLEOTIDE SEQUENCE</scope>
    <source>
        <strain evidence="3">ChiBcec8-13705</strain>
    </source>
</reference>
<dbReference type="PANTHER" id="PTHR43649:SF33">
    <property type="entry name" value="POLYGALACTURONAN_RHAMNOGALACTURONAN-BINDING PROTEIN YTCQ"/>
    <property type="match status" value="1"/>
</dbReference>
<dbReference type="SUPFAM" id="SSF53850">
    <property type="entry name" value="Periplasmic binding protein-like II"/>
    <property type="match status" value="1"/>
</dbReference>
<dbReference type="EMBL" id="DWYG01000157">
    <property type="protein sequence ID" value="HJB42687.1"/>
    <property type="molecule type" value="Genomic_DNA"/>
</dbReference>
<keyword evidence="1 2" id="KW-0732">Signal</keyword>
<comment type="caution">
    <text evidence="3">The sequence shown here is derived from an EMBL/GenBank/DDBJ whole genome shotgun (WGS) entry which is preliminary data.</text>
</comment>
<name>A0A9D2M7U5_9FIRM</name>
<evidence type="ECO:0000256" key="2">
    <source>
        <dbReference type="SAM" id="SignalP"/>
    </source>
</evidence>
<sequence length="566" mass="62776">MKTLAKRIGASIALAGIAASLAGCGGGGNANQTEPGVANTNTDQTEFSIISGISALSSGYDDNPVLKEMAENAGISITWETMSDSLSEQVNIRIAGNDLPDAFNAVGFSNYDLTNYGQDGTFIDLTPYINEEYMPNLTKILEEHPDIRAAITMDDGCIYGLPAGEQMGTAGVGKAEDYNIYTIPQYSMINKTWLDELGLEVPTTLDELHDVLVAFKENDMATMYGNDAGQTIPLSFGIDQWCWGQNIYYAGFGFTNWTNDVCADLLLQPDGTVNFVSDDDNYRAALEYFHDWFTEGLIDQEVFSQDDTQYMAKCSQGRVGVATWWYIEELMGDHADDYVFLPVLDGPDGTHNVTVRDGGGINSGSLSITSACESPINLLKFYDQWYIPENTMQLQYGPIGTYFTGQDENGLWQSVTDEEAQAQFGKSAGELKSEMEVAGPKLILSDYYANVFEMEPRAQERLNDLYDYWMQYVDDTTTYPIDCVFTSDELDTIDRYRVDFENFVAEQEAAWLRDGGITDETWAAYKDNLNSYGMDKLLEVYQAAYDRYVETAGETSVEPATAESAQ</sequence>
<reference evidence="3" key="1">
    <citation type="journal article" date="2021" name="PeerJ">
        <title>Extensive microbial diversity within the chicken gut microbiome revealed by metagenomics and culture.</title>
        <authorList>
            <person name="Gilroy R."/>
            <person name="Ravi A."/>
            <person name="Getino M."/>
            <person name="Pursley I."/>
            <person name="Horton D.L."/>
            <person name="Alikhan N.F."/>
            <person name="Baker D."/>
            <person name="Gharbi K."/>
            <person name="Hall N."/>
            <person name="Watson M."/>
            <person name="Adriaenssens E.M."/>
            <person name="Foster-Nyarko E."/>
            <person name="Jarju S."/>
            <person name="Secka A."/>
            <person name="Antonio M."/>
            <person name="Oren A."/>
            <person name="Chaudhuri R.R."/>
            <person name="La Ragione R."/>
            <person name="Hildebrand F."/>
            <person name="Pallen M.J."/>
        </authorList>
    </citation>
    <scope>NUCLEOTIDE SEQUENCE</scope>
    <source>
        <strain evidence="3">ChiBcec8-13705</strain>
    </source>
</reference>
<feature type="chain" id="PRO_5038670939" evidence="2">
    <location>
        <begin position="23"/>
        <end position="566"/>
    </location>
</feature>